<dbReference type="PROSITE" id="PS00079">
    <property type="entry name" value="MULTICOPPER_OXIDASE1"/>
    <property type="match status" value="1"/>
</dbReference>
<dbReference type="CDD" id="cd04205">
    <property type="entry name" value="CuRO_2_LCC_like"/>
    <property type="match status" value="1"/>
</dbReference>
<dbReference type="Pfam" id="PF07732">
    <property type="entry name" value="Cu-oxidase_3"/>
    <property type="match status" value="1"/>
</dbReference>
<dbReference type="EMBL" id="JAFJYH010000033">
    <property type="protein sequence ID" value="KAG4423526.1"/>
    <property type="molecule type" value="Genomic_DNA"/>
</dbReference>
<evidence type="ECO:0000256" key="4">
    <source>
        <dbReference type="ARBA" id="ARBA00023008"/>
    </source>
</evidence>
<evidence type="ECO:0000313" key="9">
    <source>
        <dbReference type="EMBL" id="KAG4423526.1"/>
    </source>
</evidence>
<proteinExistence type="inferred from homology"/>
<gene>
    <name evidence="9" type="ORF">IFR04_003349</name>
</gene>
<evidence type="ECO:0000259" key="8">
    <source>
        <dbReference type="Pfam" id="PF07732"/>
    </source>
</evidence>
<organism evidence="9 10">
    <name type="scientific">Cadophora malorum</name>
    <dbReference type="NCBI Taxonomy" id="108018"/>
    <lineage>
        <taxon>Eukaryota</taxon>
        <taxon>Fungi</taxon>
        <taxon>Dikarya</taxon>
        <taxon>Ascomycota</taxon>
        <taxon>Pezizomycotina</taxon>
        <taxon>Leotiomycetes</taxon>
        <taxon>Helotiales</taxon>
        <taxon>Ploettnerulaceae</taxon>
        <taxon>Cadophora</taxon>
    </lineage>
</organism>
<evidence type="ECO:0000259" key="6">
    <source>
        <dbReference type="Pfam" id="PF00394"/>
    </source>
</evidence>
<evidence type="ECO:0000256" key="5">
    <source>
        <dbReference type="SAM" id="Phobius"/>
    </source>
</evidence>
<dbReference type="InterPro" id="IPR008972">
    <property type="entry name" value="Cupredoxin"/>
</dbReference>
<dbReference type="PROSITE" id="PS00080">
    <property type="entry name" value="MULTICOPPER_OXIDASE2"/>
    <property type="match status" value="1"/>
</dbReference>
<dbReference type="InterPro" id="IPR045087">
    <property type="entry name" value="Cu-oxidase_fam"/>
</dbReference>
<feature type="domain" description="Plastocyanin-like" evidence="7">
    <location>
        <begin position="531"/>
        <end position="644"/>
    </location>
</feature>
<dbReference type="Gene3D" id="2.60.40.420">
    <property type="entry name" value="Cupredoxins - blue copper proteins"/>
    <property type="match status" value="3"/>
</dbReference>
<sequence length="664" mass="73262">MKDATGVMEHNLNTRRRRLSSFSSTSTSAEHNVDIFPRLMSSEENGDSVFHSSANELRHHGDGSRWLRPLGLIFGIIFVATVFFNSATKLSWVPVKTSFLTSSKTSGSIESQEAILGIELHPEDHMSRQPTTITHHWNITSGIRYPDGVKKAVYLVNELFPGPTIECRPGDRLVFHVTNTLASEGVSIHWHGLEMRGANQMDGAVGITQCPISPGETFIYDSVVGNENVGTFWWHAHSQVQRGDGMYGGLVVHKPAEGGGDMKEHKYKRDILVMVGDWYHRDAEEVLAWYTSARGFGNEPVPDSLLVNGFGKFICSMAVPARPVECVDNLNGEMPSLLGSRVERAPIRLRLVNVGSLAGFTVQLSSADLTPLTVDGGNSVSGDASSSVGILYPGERVDLLVQWEPDTTVKSPELRIFLDTENFKYPNQALRQNQTFPLFDSGPVSDKTIFIESTSNHFDLATARGAPSAEKIPPTAPQTILLYAKTQKLSISSNHPTGFMNRTTWSPQSSPELPLISLPRSHWDKNQLVPYVPTTPGNETWVDIIINNLDDGAHPFHLHGHSFYVLAKHRSEHGWGSYNPHSNTAGQPRPELNLVNPVKKDTVSVPRRGYAIIRFKADNVGIWMLHCHVLFHQASGMAMGIQVGGEEVHEEVNTAAMSLCSNRT</sequence>
<comment type="caution">
    <text evidence="9">The sequence shown here is derived from an EMBL/GenBank/DDBJ whole genome shotgun (WGS) entry which is preliminary data.</text>
</comment>
<dbReference type="GO" id="GO:0016491">
    <property type="term" value="F:oxidoreductase activity"/>
    <property type="evidence" value="ECO:0007669"/>
    <property type="project" value="UniProtKB-KW"/>
</dbReference>
<evidence type="ECO:0000313" key="10">
    <source>
        <dbReference type="Proteomes" id="UP000664132"/>
    </source>
</evidence>
<dbReference type="InterPro" id="IPR001117">
    <property type="entry name" value="Cu-oxidase_2nd"/>
</dbReference>
<dbReference type="InterPro" id="IPR033138">
    <property type="entry name" value="Cu_oxidase_CS"/>
</dbReference>
<dbReference type="InterPro" id="IPR011706">
    <property type="entry name" value="Cu-oxidase_C"/>
</dbReference>
<dbReference type="AlphaFoldDB" id="A0A8H7WEY4"/>
<dbReference type="PANTHER" id="PTHR11709">
    <property type="entry name" value="MULTI-COPPER OXIDASE"/>
    <property type="match status" value="1"/>
</dbReference>
<dbReference type="CDD" id="cd04206">
    <property type="entry name" value="CuRO_1_LCC_like"/>
    <property type="match status" value="1"/>
</dbReference>
<keyword evidence="5" id="KW-0472">Membrane</keyword>
<accession>A0A8H7WEY4</accession>
<name>A0A8H7WEY4_9HELO</name>
<evidence type="ECO:0000259" key="7">
    <source>
        <dbReference type="Pfam" id="PF07731"/>
    </source>
</evidence>
<dbReference type="Pfam" id="PF07731">
    <property type="entry name" value="Cu-oxidase_2"/>
    <property type="match status" value="1"/>
</dbReference>
<evidence type="ECO:0000256" key="3">
    <source>
        <dbReference type="ARBA" id="ARBA00023002"/>
    </source>
</evidence>
<comment type="similarity">
    <text evidence="1">Belongs to the multicopper oxidase family.</text>
</comment>
<feature type="domain" description="Plastocyanin-like" evidence="6">
    <location>
        <begin position="270"/>
        <end position="403"/>
    </location>
</feature>
<dbReference type="Pfam" id="PF00394">
    <property type="entry name" value="Cu-oxidase"/>
    <property type="match status" value="1"/>
</dbReference>
<dbReference type="OrthoDB" id="2121828at2759"/>
<dbReference type="CDD" id="cd13910">
    <property type="entry name" value="CuRO_3_MCO_like_4"/>
    <property type="match status" value="1"/>
</dbReference>
<dbReference type="InterPro" id="IPR002355">
    <property type="entry name" value="Cu_oxidase_Cu_BS"/>
</dbReference>
<keyword evidence="10" id="KW-1185">Reference proteome</keyword>
<evidence type="ECO:0000256" key="2">
    <source>
        <dbReference type="ARBA" id="ARBA00022723"/>
    </source>
</evidence>
<keyword evidence="3" id="KW-0560">Oxidoreductase</keyword>
<feature type="transmembrane region" description="Helical" evidence="5">
    <location>
        <begin position="66"/>
        <end position="84"/>
    </location>
</feature>
<dbReference type="Proteomes" id="UP000664132">
    <property type="component" value="Unassembled WGS sequence"/>
</dbReference>
<evidence type="ECO:0000256" key="1">
    <source>
        <dbReference type="ARBA" id="ARBA00010609"/>
    </source>
</evidence>
<keyword evidence="5" id="KW-1133">Transmembrane helix</keyword>
<reference evidence="9" key="1">
    <citation type="submission" date="2021-02" db="EMBL/GenBank/DDBJ databases">
        <title>Genome sequence Cadophora malorum strain M34.</title>
        <authorList>
            <person name="Stefanovic E."/>
            <person name="Vu D."/>
            <person name="Scully C."/>
            <person name="Dijksterhuis J."/>
            <person name="Roader J."/>
            <person name="Houbraken J."/>
        </authorList>
    </citation>
    <scope>NUCLEOTIDE SEQUENCE</scope>
    <source>
        <strain evidence="9">M34</strain>
    </source>
</reference>
<keyword evidence="2" id="KW-0479">Metal-binding</keyword>
<dbReference type="PANTHER" id="PTHR11709:SF511">
    <property type="entry name" value="LACCASE"/>
    <property type="match status" value="1"/>
</dbReference>
<evidence type="ECO:0008006" key="11">
    <source>
        <dbReference type="Google" id="ProtNLM"/>
    </source>
</evidence>
<feature type="domain" description="Plastocyanin-like" evidence="8">
    <location>
        <begin position="143"/>
        <end position="256"/>
    </location>
</feature>
<protein>
    <recommendedName>
        <fullName evidence="11">Multicopper oxidase</fullName>
    </recommendedName>
</protein>
<dbReference type="GO" id="GO:0005507">
    <property type="term" value="F:copper ion binding"/>
    <property type="evidence" value="ECO:0007669"/>
    <property type="project" value="InterPro"/>
</dbReference>
<keyword evidence="5" id="KW-0812">Transmembrane</keyword>
<dbReference type="SUPFAM" id="SSF49503">
    <property type="entry name" value="Cupredoxins"/>
    <property type="match status" value="3"/>
</dbReference>
<dbReference type="InterPro" id="IPR011707">
    <property type="entry name" value="Cu-oxidase-like_N"/>
</dbReference>
<keyword evidence="4" id="KW-0186">Copper</keyword>